<keyword evidence="1" id="KW-1133">Transmembrane helix</keyword>
<evidence type="ECO:0000256" key="1">
    <source>
        <dbReference type="SAM" id="Phobius"/>
    </source>
</evidence>
<dbReference type="Proteomes" id="UP000485569">
    <property type="component" value="Unassembled WGS sequence"/>
</dbReference>
<accession>A0A1V5T2D9</accession>
<sequence length="194" mass="21458">MKTIEKYLQFGFIAILAFCIYLGMNVYDRTFAPGTDIQPIPAFARPEATGLQYEPPKIDNNEIFLVAYQNESISGMRNIFRPRMVLAEAQSDISDSTIPPAIGGSEEVVAVQESKAQYTPTKTVAAEKKEESLPDITMKGVVLSDNKQAIILDVDGKIQILTSQKPLPSGIELVRVSKEEAILAYKGREITLKF</sequence>
<dbReference type="Gene3D" id="2.30.30.830">
    <property type="match status" value="1"/>
</dbReference>
<evidence type="ECO:0000313" key="2">
    <source>
        <dbReference type="EMBL" id="OQA60937.1"/>
    </source>
</evidence>
<protein>
    <submittedName>
        <fullName evidence="2">Uncharacterized protein</fullName>
    </submittedName>
</protein>
<keyword evidence="1" id="KW-0812">Transmembrane</keyword>
<gene>
    <name evidence="2" type="ORF">BWY41_00434</name>
</gene>
<feature type="transmembrane region" description="Helical" evidence="1">
    <location>
        <begin position="7"/>
        <end position="27"/>
    </location>
</feature>
<proteinExistence type="predicted"/>
<comment type="caution">
    <text evidence="2">The sequence shown here is derived from an EMBL/GenBank/DDBJ whole genome shotgun (WGS) entry which is preliminary data.</text>
</comment>
<reference evidence="2" key="1">
    <citation type="submission" date="2017-02" db="EMBL/GenBank/DDBJ databases">
        <title>Delving into the versatile metabolic prowess of the omnipresent phylum Bacteroidetes.</title>
        <authorList>
            <person name="Nobu M.K."/>
            <person name="Mei R."/>
            <person name="Narihiro T."/>
            <person name="Kuroda K."/>
            <person name="Liu W.-T."/>
        </authorList>
    </citation>
    <scope>NUCLEOTIDE SEQUENCE</scope>
    <source>
        <strain evidence="2">ADurb.Bin276</strain>
    </source>
</reference>
<organism evidence="2">
    <name type="scientific">Candidatus Atribacter allofermentans</name>
    <dbReference type="NCBI Taxonomy" id="1852833"/>
    <lineage>
        <taxon>Bacteria</taxon>
        <taxon>Pseudomonadati</taxon>
        <taxon>Atribacterota</taxon>
        <taxon>Atribacteria</taxon>
        <taxon>Atribacterales</taxon>
        <taxon>Atribacteraceae</taxon>
        <taxon>Atribacter</taxon>
    </lineage>
</organism>
<dbReference type="EMBL" id="MWBQ01000026">
    <property type="protein sequence ID" value="OQA60937.1"/>
    <property type="molecule type" value="Genomic_DNA"/>
</dbReference>
<name>A0A1V5T2D9_9BACT</name>
<dbReference type="AlphaFoldDB" id="A0A1V5T2D9"/>
<keyword evidence="1" id="KW-0472">Membrane</keyword>